<comment type="similarity">
    <text evidence="1 3">Belongs to the pirin family.</text>
</comment>
<keyword evidence="2" id="KW-0479">Metal-binding</keyword>
<dbReference type="OrthoDB" id="198735at2759"/>
<dbReference type="InterPro" id="IPR011051">
    <property type="entry name" value="RmlC_Cupin_sf"/>
</dbReference>
<dbReference type="PANTHER" id="PTHR13903">
    <property type="entry name" value="PIRIN-RELATED"/>
    <property type="match status" value="1"/>
</dbReference>
<dbReference type="PIRSF" id="PIRSF006232">
    <property type="entry name" value="Pirin"/>
    <property type="match status" value="1"/>
</dbReference>
<dbReference type="InterPro" id="IPR012093">
    <property type="entry name" value="Pirin"/>
</dbReference>
<dbReference type="InterPro" id="IPR014710">
    <property type="entry name" value="RmlC-like_jellyroll"/>
</dbReference>
<dbReference type="AlphaFoldDB" id="R1EYC1"/>
<dbReference type="GO" id="GO:0046872">
    <property type="term" value="F:metal ion binding"/>
    <property type="evidence" value="ECO:0007669"/>
    <property type="project" value="UniProtKB-KW"/>
</dbReference>
<evidence type="ECO:0000256" key="1">
    <source>
        <dbReference type="ARBA" id="ARBA00008416"/>
    </source>
</evidence>
<dbReference type="eggNOG" id="ENOG502QQ5A">
    <property type="taxonomic scope" value="Eukaryota"/>
</dbReference>
<evidence type="ECO:0000256" key="2">
    <source>
        <dbReference type="PIRSR" id="PIRSR006232-1"/>
    </source>
</evidence>
<feature type="binding site" evidence="2">
    <location>
        <position position="102"/>
    </location>
    <ligand>
        <name>Fe cation</name>
        <dbReference type="ChEBI" id="CHEBI:24875"/>
    </ligand>
</feature>
<feature type="binding site" evidence="2">
    <location>
        <position position="56"/>
    </location>
    <ligand>
        <name>Fe cation</name>
        <dbReference type="ChEBI" id="CHEBI:24875"/>
    </ligand>
</feature>
<dbReference type="Pfam" id="PF05726">
    <property type="entry name" value="Pirin_C"/>
    <property type="match status" value="1"/>
</dbReference>
<dbReference type="CDD" id="cd02909">
    <property type="entry name" value="cupin_pirin_N"/>
    <property type="match status" value="1"/>
</dbReference>
<dbReference type="OMA" id="GRMRHRD"/>
<sequence>MALPRSIARVVRAVEQEEGDGAIVWRSIGTPKLRDLSPFLLLDHFASSTQGSFPDHPHRGQETITYMIQGESHHEDFTGGKGILRSGDLQFMTAGRGIMHSEIPAPGHDGSPMTGLQIWVDLPTELKYCEPRYRDLRASEIPTVEVDEGKVQVKVISGESHGAESLKELAYTPVWLLDIKIKPGGRIVQKVPEGYTAFAYTLSGTTCFEGNYGGATSSEEKISPRFGPYHNVIFEKTGDCIIAGVPSDTKETGNFILAAGPPLDQEVVRYGPFVLNSQEEIRRVQMRANRLLHRLQRRPHARDVAIPAHLDPDTRG</sequence>
<dbReference type="Proteomes" id="UP000013521">
    <property type="component" value="Unassembled WGS sequence"/>
</dbReference>
<dbReference type="Pfam" id="PF02678">
    <property type="entry name" value="Pirin"/>
    <property type="match status" value="1"/>
</dbReference>
<feature type="binding site" evidence="2">
    <location>
        <position position="100"/>
    </location>
    <ligand>
        <name>Fe cation</name>
        <dbReference type="ChEBI" id="CHEBI:24875"/>
    </ligand>
</feature>
<evidence type="ECO:0000313" key="7">
    <source>
        <dbReference type="Proteomes" id="UP000013521"/>
    </source>
</evidence>
<proteinExistence type="inferred from homology"/>
<dbReference type="KEGG" id="npa:UCRNP2_408"/>
<gene>
    <name evidence="6" type="ORF">UCRNP2_408</name>
</gene>
<comment type="cofactor">
    <cofactor evidence="2">
        <name>Fe cation</name>
        <dbReference type="ChEBI" id="CHEBI:24875"/>
    </cofactor>
    <text evidence="2">Binds 1 Fe cation per subunit.</text>
</comment>
<dbReference type="CDD" id="cd02247">
    <property type="entry name" value="cupin_pirin_C"/>
    <property type="match status" value="1"/>
</dbReference>
<accession>R1EYC1</accession>
<dbReference type="InterPro" id="IPR008778">
    <property type="entry name" value="Pirin_C_dom"/>
</dbReference>
<dbReference type="SUPFAM" id="SSF51182">
    <property type="entry name" value="RmlC-like cupins"/>
    <property type="match status" value="1"/>
</dbReference>
<feature type="domain" description="Pirin C-terminal" evidence="5">
    <location>
        <begin position="177"/>
        <end position="283"/>
    </location>
</feature>
<dbReference type="PANTHER" id="PTHR13903:SF8">
    <property type="entry name" value="PIRIN"/>
    <property type="match status" value="1"/>
</dbReference>
<feature type="domain" description="Pirin N-terminal" evidence="4">
    <location>
        <begin position="26"/>
        <end position="120"/>
    </location>
</feature>
<dbReference type="HOGENOM" id="CLU_045717_0_1_1"/>
<dbReference type="Gene3D" id="2.60.120.10">
    <property type="entry name" value="Jelly Rolls"/>
    <property type="match status" value="2"/>
</dbReference>
<dbReference type="EMBL" id="KB915690">
    <property type="protein sequence ID" value="EOD52783.1"/>
    <property type="molecule type" value="Genomic_DNA"/>
</dbReference>
<reference evidence="7" key="1">
    <citation type="journal article" date="2013" name="Genome Announc.">
        <title>Draft genome sequence of Neofusicoccum parvum isolate UCR-NP2, a fungal vascular pathogen associated with grapevine cankers.</title>
        <authorList>
            <person name="Blanco-Ulate B."/>
            <person name="Rolshausen P."/>
            <person name="Cantu D."/>
        </authorList>
    </citation>
    <scope>NUCLEOTIDE SEQUENCE [LARGE SCALE GENOMIC DNA]</scope>
    <source>
        <strain evidence="7">UCR-NP2</strain>
    </source>
</reference>
<feature type="binding site" evidence="2">
    <location>
        <position position="58"/>
    </location>
    <ligand>
        <name>Fe cation</name>
        <dbReference type="ChEBI" id="CHEBI:24875"/>
    </ligand>
</feature>
<evidence type="ECO:0000259" key="4">
    <source>
        <dbReference type="Pfam" id="PF02678"/>
    </source>
</evidence>
<evidence type="ECO:0000259" key="5">
    <source>
        <dbReference type="Pfam" id="PF05726"/>
    </source>
</evidence>
<organism evidence="6 7">
    <name type="scientific">Botryosphaeria parva (strain UCR-NP2)</name>
    <name type="common">Grapevine canker fungus</name>
    <name type="synonym">Neofusicoccum parvum</name>
    <dbReference type="NCBI Taxonomy" id="1287680"/>
    <lineage>
        <taxon>Eukaryota</taxon>
        <taxon>Fungi</taxon>
        <taxon>Dikarya</taxon>
        <taxon>Ascomycota</taxon>
        <taxon>Pezizomycotina</taxon>
        <taxon>Dothideomycetes</taxon>
        <taxon>Dothideomycetes incertae sedis</taxon>
        <taxon>Botryosphaeriales</taxon>
        <taxon>Botryosphaeriaceae</taxon>
        <taxon>Neofusicoccum</taxon>
    </lineage>
</organism>
<keyword evidence="2" id="KW-0408">Iron</keyword>
<name>R1EYC1_BOTPV</name>
<evidence type="ECO:0000313" key="6">
    <source>
        <dbReference type="EMBL" id="EOD52783.1"/>
    </source>
</evidence>
<protein>
    <submittedName>
        <fullName evidence="6">Putative pirin protein</fullName>
    </submittedName>
</protein>
<dbReference type="InterPro" id="IPR003829">
    <property type="entry name" value="Pirin_N_dom"/>
</dbReference>
<evidence type="ECO:0000256" key="3">
    <source>
        <dbReference type="RuleBase" id="RU003457"/>
    </source>
</evidence>